<keyword evidence="2" id="KW-0378">Hydrolase</keyword>
<gene>
    <name evidence="5" type="ORF">DFA_01913</name>
</gene>
<dbReference type="InterPro" id="IPR004947">
    <property type="entry name" value="DNase_II"/>
</dbReference>
<evidence type="ECO:0000313" key="5">
    <source>
        <dbReference type="EMBL" id="EGG22024.1"/>
    </source>
</evidence>
<feature type="compositionally biased region" description="Low complexity" evidence="3">
    <location>
        <begin position="753"/>
        <end position="764"/>
    </location>
</feature>
<dbReference type="AlphaFoldDB" id="F4PQR6"/>
<keyword evidence="6" id="KW-1185">Reference proteome</keyword>
<accession>F4PQR6</accession>
<dbReference type="KEGG" id="dfa:DFA_01913"/>
<organism evidence="5 6">
    <name type="scientific">Cavenderia fasciculata</name>
    <name type="common">Slime mold</name>
    <name type="synonym">Dictyostelium fasciculatum</name>
    <dbReference type="NCBI Taxonomy" id="261658"/>
    <lineage>
        <taxon>Eukaryota</taxon>
        <taxon>Amoebozoa</taxon>
        <taxon>Evosea</taxon>
        <taxon>Eumycetozoa</taxon>
        <taxon>Dictyostelia</taxon>
        <taxon>Acytosteliales</taxon>
        <taxon>Cavenderiaceae</taxon>
        <taxon>Cavenderia</taxon>
    </lineage>
</organism>
<evidence type="ECO:0000313" key="6">
    <source>
        <dbReference type="Proteomes" id="UP000007797"/>
    </source>
</evidence>
<keyword evidence="4" id="KW-0812">Transmembrane</keyword>
<dbReference type="RefSeq" id="XP_004359875.1">
    <property type="nucleotide sequence ID" value="XM_004359818.1"/>
</dbReference>
<feature type="region of interest" description="Disordered" evidence="3">
    <location>
        <begin position="324"/>
        <end position="348"/>
    </location>
</feature>
<dbReference type="GeneID" id="14872942"/>
<evidence type="ECO:0000256" key="2">
    <source>
        <dbReference type="ARBA" id="ARBA00022801"/>
    </source>
</evidence>
<dbReference type="Pfam" id="PF03265">
    <property type="entry name" value="DNase_II"/>
    <property type="match status" value="1"/>
</dbReference>
<keyword evidence="4" id="KW-0472">Membrane</keyword>
<dbReference type="GO" id="GO:0004531">
    <property type="term" value="F:deoxyribonuclease II activity"/>
    <property type="evidence" value="ECO:0007669"/>
    <property type="project" value="InterPro"/>
</dbReference>
<name>F4PQR6_CACFS</name>
<proteinExistence type="inferred from homology"/>
<dbReference type="EMBL" id="GL883010">
    <property type="protein sequence ID" value="EGG22024.1"/>
    <property type="molecule type" value="Genomic_DNA"/>
</dbReference>
<comment type="similarity">
    <text evidence="1">Belongs to the DNase II family.</text>
</comment>
<feature type="region of interest" description="Disordered" evidence="3">
    <location>
        <begin position="228"/>
        <end position="265"/>
    </location>
</feature>
<feature type="compositionally biased region" description="Basic residues" evidence="3">
    <location>
        <begin position="792"/>
        <end position="802"/>
    </location>
</feature>
<protein>
    <submittedName>
        <fullName evidence="5">Uncharacterized protein</fullName>
    </submittedName>
</protein>
<evidence type="ECO:0000256" key="1">
    <source>
        <dbReference type="ARBA" id="ARBA00007527"/>
    </source>
</evidence>
<keyword evidence="4" id="KW-1133">Transmembrane helix</keyword>
<feature type="transmembrane region" description="Helical" evidence="4">
    <location>
        <begin position="7"/>
        <end position="27"/>
    </location>
</feature>
<evidence type="ECO:0000256" key="4">
    <source>
        <dbReference type="SAM" id="Phobius"/>
    </source>
</evidence>
<sequence length="802" mass="88679">MTKHVNSIVLILLTVIIIVQVILISHVNVVDGIKCIKDKRIFADTEDEDEDNQEVDWWLILKIRGTTDAYLYFDSEMNDNDFKTGYFLRSSRSALGATLFDVSSVNHNYIAFNDQPAETMGDSFKIFTHEKGLIIWDKDKGDNAGDGVYIMHTMPQFPNTYFSPDGTVSHQYWQDPYGEDERISDDFAKAFPFMGWRDPFFHNNVMSSHELYGRCYAGYHKTEAQQKASDKYNYGESQSVSEDTSESEDSADTWRHEQERKKKAQSTCKLDISPFLVERFSKKASTLSFSHLLGRDINPFAKLLDEGVPGQHIYCLTLPDANSRDPETWTCTDPPDADPPSNEDSDLDPPSMIQLFLTYLARGTTNGLSATHKSVDAETEPFLAVRQDQYTADYYKKCFQLNQKHYYFVVTSKTKHSDNSISSKFSDVWAVLEEDPCDETQIQNRPCIKDGEQMYISCWRGSGRVDETVNARPGNHFIIPTFKTVIEIANKKQTITWGSTNVGVSGQTNTEDSTGGFTDHSKYGYLVNEGDYWDVCLSGGNLHVYKGVTQYTGSNAFMVCFQSTELGIAFGSININSGATVGKHTQLWEYSQYYAECTKKFNANIAVAHQALQLEGRRAADTTYYDNTRLKAHPPKKEMAAYGDQVNLFMPMTLLNMLLERTNEKVTIIQPSSSSSSSDDDMGGGGSGSGSSSSDDGGGKKKKKGGGSSSSSSGSASDGDSGSGSRGHSGSGSGSSHSDSGSVNEDIEIEITSSSSSYSSSQDSPIVFLHSAGGTPGIKRKPPLVNTLKKQPPTKKQKKSHG</sequence>
<feature type="compositionally biased region" description="Low complexity" evidence="3">
    <location>
        <begin position="709"/>
        <end position="720"/>
    </location>
</feature>
<feature type="region of interest" description="Disordered" evidence="3">
    <location>
        <begin position="668"/>
        <end position="802"/>
    </location>
</feature>
<evidence type="ECO:0000256" key="3">
    <source>
        <dbReference type="SAM" id="MobiDB-lite"/>
    </source>
</evidence>
<dbReference type="OrthoDB" id="10261598at2759"/>
<dbReference type="Proteomes" id="UP000007797">
    <property type="component" value="Unassembled WGS sequence"/>
</dbReference>
<feature type="compositionally biased region" description="Gly residues" evidence="3">
    <location>
        <begin position="721"/>
        <end position="733"/>
    </location>
</feature>
<reference evidence="6" key="1">
    <citation type="journal article" date="2011" name="Genome Res.">
        <title>Phylogeny-wide analysis of social amoeba genomes highlights ancient origins for complex intercellular communication.</title>
        <authorList>
            <person name="Heidel A.J."/>
            <person name="Lawal H.M."/>
            <person name="Felder M."/>
            <person name="Schilde C."/>
            <person name="Helps N.R."/>
            <person name="Tunggal B."/>
            <person name="Rivero F."/>
            <person name="John U."/>
            <person name="Schleicher M."/>
            <person name="Eichinger L."/>
            <person name="Platzer M."/>
            <person name="Noegel A.A."/>
            <person name="Schaap P."/>
            <person name="Gloeckner G."/>
        </authorList>
    </citation>
    <scope>NUCLEOTIDE SEQUENCE [LARGE SCALE GENOMIC DNA]</scope>
    <source>
        <strain evidence="6">SH3</strain>
    </source>
</reference>